<dbReference type="EMBL" id="JAFBEB010000001">
    <property type="protein sequence ID" value="MBM7588512.1"/>
    <property type="molecule type" value="Genomic_DNA"/>
</dbReference>
<dbReference type="RefSeq" id="WP_204516268.1">
    <property type="nucleotide sequence ID" value="NZ_BAABIN010000009.1"/>
</dbReference>
<name>A0A939BQH7_9BACL</name>
<evidence type="ECO:0000313" key="2">
    <source>
        <dbReference type="Proteomes" id="UP000717624"/>
    </source>
</evidence>
<proteinExistence type="predicted"/>
<gene>
    <name evidence="1" type="ORF">JOD01_000098</name>
</gene>
<comment type="caution">
    <text evidence="1">The sequence shown here is derived from an EMBL/GenBank/DDBJ whole genome shotgun (WGS) entry which is preliminary data.</text>
</comment>
<evidence type="ECO:0000313" key="1">
    <source>
        <dbReference type="EMBL" id="MBM7588512.1"/>
    </source>
</evidence>
<protein>
    <submittedName>
        <fullName evidence="1">Uncharacterized protein</fullName>
    </submittedName>
</protein>
<organism evidence="1 2">
    <name type="scientific">Brevibacillus fulvus</name>
    <dbReference type="NCBI Taxonomy" id="1125967"/>
    <lineage>
        <taxon>Bacteria</taxon>
        <taxon>Bacillati</taxon>
        <taxon>Bacillota</taxon>
        <taxon>Bacilli</taxon>
        <taxon>Bacillales</taxon>
        <taxon>Paenibacillaceae</taxon>
        <taxon>Brevibacillus</taxon>
    </lineage>
</organism>
<sequence length="112" mass="13030">MSKKQYLLSALQLFAQHADQMPPAVERKLQHAMQVIEAQTEASFADQYNMVVTQTADRQPLQEDHPLYLLQDLYSELEEVAKSHPDTKRQNELLSAVNRLRGFLEIPDRYYP</sequence>
<accession>A0A939BQH7</accession>
<keyword evidence="2" id="KW-1185">Reference proteome</keyword>
<dbReference type="AlphaFoldDB" id="A0A939BQH7"/>
<dbReference type="Proteomes" id="UP000717624">
    <property type="component" value="Unassembled WGS sequence"/>
</dbReference>
<reference evidence="1" key="1">
    <citation type="submission" date="2021-01" db="EMBL/GenBank/DDBJ databases">
        <title>Genomic Encyclopedia of Type Strains, Phase IV (KMG-IV): sequencing the most valuable type-strain genomes for metagenomic binning, comparative biology and taxonomic classification.</title>
        <authorList>
            <person name="Goeker M."/>
        </authorList>
    </citation>
    <scope>NUCLEOTIDE SEQUENCE</scope>
    <source>
        <strain evidence="1">DSM 25523</strain>
    </source>
</reference>